<comment type="caution">
    <text evidence="2">The sequence shown here is derived from an EMBL/GenBank/DDBJ whole genome shotgun (WGS) entry which is preliminary data.</text>
</comment>
<name>A0A4Y2DWD0_ARAVE</name>
<dbReference type="EMBL" id="BGPR01000456">
    <property type="protein sequence ID" value="GBM21203.1"/>
    <property type="molecule type" value="Genomic_DNA"/>
</dbReference>
<feature type="compositionally biased region" description="Basic and acidic residues" evidence="1">
    <location>
        <begin position="70"/>
        <end position="86"/>
    </location>
</feature>
<feature type="region of interest" description="Disordered" evidence="1">
    <location>
        <begin position="55"/>
        <end position="86"/>
    </location>
</feature>
<accession>A0A4Y2DWD0</accession>
<dbReference type="AlphaFoldDB" id="A0A4Y2DWD0"/>
<keyword evidence="3" id="KW-1185">Reference proteome</keyword>
<evidence type="ECO:0000256" key="1">
    <source>
        <dbReference type="SAM" id="MobiDB-lite"/>
    </source>
</evidence>
<organism evidence="2 3">
    <name type="scientific">Araneus ventricosus</name>
    <name type="common">Orbweaver spider</name>
    <name type="synonym">Epeira ventricosa</name>
    <dbReference type="NCBI Taxonomy" id="182803"/>
    <lineage>
        <taxon>Eukaryota</taxon>
        <taxon>Metazoa</taxon>
        <taxon>Ecdysozoa</taxon>
        <taxon>Arthropoda</taxon>
        <taxon>Chelicerata</taxon>
        <taxon>Arachnida</taxon>
        <taxon>Araneae</taxon>
        <taxon>Araneomorphae</taxon>
        <taxon>Entelegynae</taxon>
        <taxon>Araneoidea</taxon>
        <taxon>Araneidae</taxon>
        <taxon>Araneus</taxon>
    </lineage>
</organism>
<evidence type="ECO:0000313" key="3">
    <source>
        <dbReference type="Proteomes" id="UP000499080"/>
    </source>
</evidence>
<protein>
    <submittedName>
        <fullName evidence="2">Uncharacterized protein</fullName>
    </submittedName>
</protein>
<gene>
    <name evidence="2" type="ORF">AVEN_265811_1</name>
</gene>
<proteinExistence type="predicted"/>
<dbReference type="Proteomes" id="UP000499080">
    <property type="component" value="Unassembled WGS sequence"/>
</dbReference>
<reference evidence="2 3" key="1">
    <citation type="journal article" date="2019" name="Sci. Rep.">
        <title>Orb-weaving spider Araneus ventricosus genome elucidates the spidroin gene catalogue.</title>
        <authorList>
            <person name="Kono N."/>
            <person name="Nakamura H."/>
            <person name="Ohtoshi R."/>
            <person name="Moran D.A.P."/>
            <person name="Shinohara A."/>
            <person name="Yoshida Y."/>
            <person name="Fujiwara M."/>
            <person name="Mori M."/>
            <person name="Tomita M."/>
            <person name="Arakawa K."/>
        </authorList>
    </citation>
    <scope>NUCLEOTIDE SEQUENCE [LARGE SCALE GENOMIC DNA]</scope>
</reference>
<sequence>MTTSVDSDRFPHCRGVVRFARRGMLVNDRLLQIMHVAHEVADCNGRATIHLYRKRNPMRSIPNSGIDTPGDERGDKMRHAGEHFNN</sequence>
<evidence type="ECO:0000313" key="2">
    <source>
        <dbReference type="EMBL" id="GBM21203.1"/>
    </source>
</evidence>